<dbReference type="EMBL" id="QMEC01000007">
    <property type="protein sequence ID" value="NMF61825.1"/>
    <property type="molecule type" value="Genomic_DNA"/>
</dbReference>
<gene>
    <name evidence="1" type="ORF">DP115_03085</name>
</gene>
<accession>A0ABX1M215</accession>
<protein>
    <submittedName>
        <fullName evidence="1">Uncharacterized protein</fullName>
    </submittedName>
</protein>
<keyword evidence="2" id="KW-1185">Reference proteome</keyword>
<sequence length="109" mass="12626">MRSWLSLAGVFEREYKINWDVVCDILGIKKDFIDELYTLTPRQKYFLLSLLNLDVKELTPANKVAQHTRSVYELEFRLKAGDRCAVARGVVSIKKSQGQSNYKKNLTQI</sequence>
<dbReference type="RefSeq" id="WP_169263419.1">
    <property type="nucleotide sequence ID" value="NZ_QMEC01000007.1"/>
</dbReference>
<name>A0ABX1M215_9CYAN</name>
<evidence type="ECO:0000313" key="1">
    <source>
        <dbReference type="EMBL" id="NMF61825.1"/>
    </source>
</evidence>
<proteinExistence type="predicted"/>
<evidence type="ECO:0000313" key="2">
    <source>
        <dbReference type="Proteomes" id="UP000762253"/>
    </source>
</evidence>
<reference evidence="1 2" key="1">
    <citation type="submission" date="2018-06" db="EMBL/GenBank/DDBJ databases">
        <title>Comparative genomics of Brasilonema spp. strains.</title>
        <authorList>
            <person name="Alvarenga D.O."/>
            <person name="Fiore M.F."/>
            <person name="Varani A.M."/>
        </authorList>
    </citation>
    <scope>NUCLEOTIDE SEQUENCE [LARGE SCALE GENOMIC DNA]</scope>
    <source>
        <strain evidence="1 2">UFV-OR1</strain>
    </source>
</reference>
<organism evidence="1 2">
    <name type="scientific">Brasilonema octagenarum UFV-OR1</name>
    <dbReference type="NCBI Taxonomy" id="417115"/>
    <lineage>
        <taxon>Bacteria</taxon>
        <taxon>Bacillati</taxon>
        <taxon>Cyanobacteriota</taxon>
        <taxon>Cyanophyceae</taxon>
        <taxon>Nostocales</taxon>
        <taxon>Scytonemataceae</taxon>
        <taxon>Brasilonema</taxon>
        <taxon>Octagenarum group</taxon>
    </lineage>
</organism>
<comment type="caution">
    <text evidence="1">The sequence shown here is derived from an EMBL/GenBank/DDBJ whole genome shotgun (WGS) entry which is preliminary data.</text>
</comment>
<dbReference type="Proteomes" id="UP000762253">
    <property type="component" value="Unassembled WGS sequence"/>
</dbReference>